<keyword evidence="9 11" id="KW-0378">Hydrolase</keyword>
<evidence type="ECO:0000256" key="10">
    <source>
        <dbReference type="ARBA" id="ARBA00029605"/>
    </source>
</evidence>
<reference evidence="15 16" key="1">
    <citation type="submission" date="2020-08" db="EMBL/GenBank/DDBJ databases">
        <title>Genomic Encyclopedia of Type Strains, Phase III (KMG-III): the genomes of soil and plant-associated and newly described type strains.</title>
        <authorList>
            <person name="Whitman W."/>
        </authorList>
    </citation>
    <scope>NUCLEOTIDE SEQUENCE [LARGE SCALE GENOMIC DNA]</scope>
    <source>
        <strain evidence="15 16">CECT 8803</strain>
    </source>
</reference>
<comment type="similarity">
    <text evidence="3 11 13">Belongs to the peptidase S33 family.</text>
</comment>
<dbReference type="Gene3D" id="3.40.50.1820">
    <property type="entry name" value="alpha/beta hydrolase"/>
    <property type="match status" value="1"/>
</dbReference>
<evidence type="ECO:0000256" key="12">
    <source>
        <dbReference type="PIRSR" id="PIRSR006431-1"/>
    </source>
</evidence>
<dbReference type="InterPro" id="IPR029058">
    <property type="entry name" value="AB_hydrolase_fold"/>
</dbReference>
<dbReference type="PANTHER" id="PTHR43722:SF1">
    <property type="entry name" value="PROLINE IMINOPEPTIDASE"/>
    <property type="match status" value="1"/>
</dbReference>
<keyword evidence="8 11" id="KW-0645">Protease</keyword>
<dbReference type="EMBL" id="JACHXA010000001">
    <property type="protein sequence ID" value="MBB3063966.1"/>
    <property type="molecule type" value="Genomic_DNA"/>
</dbReference>
<evidence type="ECO:0000256" key="5">
    <source>
        <dbReference type="ARBA" id="ARBA00021843"/>
    </source>
</evidence>
<dbReference type="PANTHER" id="PTHR43722">
    <property type="entry name" value="PROLINE IMINOPEPTIDASE"/>
    <property type="match status" value="1"/>
</dbReference>
<evidence type="ECO:0000256" key="11">
    <source>
        <dbReference type="PIRNR" id="PIRNR006431"/>
    </source>
</evidence>
<organism evidence="15 16">
    <name type="scientific">Limibacillus halophilus</name>
    <dbReference type="NCBI Taxonomy" id="1579333"/>
    <lineage>
        <taxon>Bacteria</taxon>
        <taxon>Pseudomonadati</taxon>
        <taxon>Pseudomonadota</taxon>
        <taxon>Alphaproteobacteria</taxon>
        <taxon>Rhodospirillales</taxon>
        <taxon>Rhodovibrionaceae</taxon>
        <taxon>Limibacillus</taxon>
    </lineage>
</organism>
<protein>
    <recommendedName>
        <fullName evidence="5 11">Proline iminopeptidase</fullName>
        <shortName evidence="11">PIP</shortName>
        <ecNumber evidence="4 11">3.4.11.5</ecNumber>
    </recommendedName>
    <alternativeName>
        <fullName evidence="10 11">Prolyl aminopeptidase</fullName>
    </alternativeName>
</protein>
<dbReference type="EC" id="3.4.11.5" evidence="4 11"/>
<comment type="subcellular location">
    <subcellularLocation>
        <location evidence="2 11">Cytoplasm</location>
    </subcellularLocation>
</comment>
<dbReference type="NCBIfam" id="TIGR01249">
    <property type="entry name" value="pro_imino_pep_1"/>
    <property type="match status" value="1"/>
</dbReference>
<dbReference type="Pfam" id="PF00561">
    <property type="entry name" value="Abhydrolase_1"/>
    <property type="match status" value="1"/>
</dbReference>
<gene>
    <name evidence="15" type="ORF">FHR98_000231</name>
</gene>
<feature type="active site" description="Proton donor" evidence="12">
    <location>
        <position position="299"/>
    </location>
</feature>
<evidence type="ECO:0000256" key="8">
    <source>
        <dbReference type="ARBA" id="ARBA00022670"/>
    </source>
</evidence>
<dbReference type="PRINTS" id="PR00111">
    <property type="entry name" value="ABHYDROLASE"/>
</dbReference>
<dbReference type="Proteomes" id="UP000581135">
    <property type="component" value="Unassembled WGS sequence"/>
</dbReference>
<dbReference type="RefSeq" id="WP_183414776.1">
    <property type="nucleotide sequence ID" value="NZ_JACHXA010000001.1"/>
</dbReference>
<comment type="caution">
    <text evidence="15">The sequence shown here is derived from an EMBL/GenBank/DDBJ whole genome shotgun (WGS) entry which is preliminary data.</text>
</comment>
<evidence type="ECO:0000259" key="14">
    <source>
        <dbReference type="Pfam" id="PF00561"/>
    </source>
</evidence>
<feature type="active site" evidence="12">
    <location>
        <position position="271"/>
    </location>
</feature>
<dbReference type="PRINTS" id="PR00793">
    <property type="entry name" value="PROAMNOPTASE"/>
</dbReference>
<keyword evidence="6 11" id="KW-0031">Aminopeptidase</keyword>
<evidence type="ECO:0000256" key="2">
    <source>
        <dbReference type="ARBA" id="ARBA00004496"/>
    </source>
</evidence>
<evidence type="ECO:0000256" key="9">
    <source>
        <dbReference type="ARBA" id="ARBA00022801"/>
    </source>
</evidence>
<evidence type="ECO:0000256" key="13">
    <source>
        <dbReference type="RuleBase" id="RU003421"/>
    </source>
</evidence>
<comment type="catalytic activity">
    <reaction evidence="1 11 13">
        <text>Release of N-terminal proline from a peptide.</text>
        <dbReference type="EC" id="3.4.11.5"/>
    </reaction>
</comment>
<dbReference type="InterPro" id="IPR000073">
    <property type="entry name" value="AB_hydrolase_1"/>
</dbReference>
<dbReference type="AlphaFoldDB" id="A0A839SRI2"/>
<dbReference type="GO" id="GO:0004177">
    <property type="term" value="F:aminopeptidase activity"/>
    <property type="evidence" value="ECO:0007669"/>
    <property type="project" value="UniProtKB-UniRule"/>
</dbReference>
<dbReference type="GO" id="GO:0005737">
    <property type="term" value="C:cytoplasm"/>
    <property type="evidence" value="ECO:0007669"/>
    <property type="project" value="UniProtKB-SubCell"/>
</dbReference>
<dbReference type="GO" id="GO:0006508">
    <property type="term" value="P:proteolysis"/>
    <property type="evidence" value="ECO:0007669"/>
    <property type="project" value="UniProtKB-KW"/>
</dbReference>
<dbReference type="InterPro" id="IPR005944">
    <property type="entry name" value="Pro_iminopeptidase"/>
</dbReference>
<evidence type="ECO:0000256" key="6">
    <source>
        <dbReference type="ARBA" id="ARBA00022438"/>
    </source>
</evidence>
<evidence type="ECO:0000256" key="1">
    <source>
        <dbReference type="ARBA" id="ARBA00001585"/>
    </source>
</evidence>
<evidence type="ECO:0000313" key="15">
    <source>
        <dbReference type="EMBL" id="MBB3063966.1"/>
    </source>
</evidence>
<accession>A0A839SRI2</accession>
<proteinExistence type="inferred from homology"/>
<evidence type="ECO:0000256" key="4">
    <source>
        <dbReference type="ARBA" id="ARBA00012568"/>
    </source>
</evidence>
<dbReference type="SUPFAM" id="SSF53474">
    <property type="entry name" value="alpha/beta-Hydrolases"/>
    <property type="match status" value="1"/>
</dbReference>
<keyword evidence="7 11" id="KW-0963">Cytoplasm</keyword>
<keyword evidence="16" id="KW-1185">Reference proteome</keyword>
<sequence>MRDANKVQQDLFPSIEPYDQGYMPVDTHHSIYWEVCGNPKGKPVIFLHGGPGAGCGPEHRRFFDPAHYRIVLFDQRGAGRSRPYAEIKDNTTQHLIADIELLRETLGIERWMVFGGSWGSTLALAYAQAQPARVSELVLRGIFLGRAPEIDWFLTGIQQIFPEAWADFTAPLEGAERSDILASYYRRLNDPDPAVHLPAARAWAQYEGRCVTLLPSADTVTAFASASKALALARLEAHYFINGIFLEPNQLLDRIGAIRDIPAVIVQGRYDIVCPATSAHDLKTAWPEARLEIIHDAGHSALEPGIRRALVGATESFKTRL</sequence>
<dbReference type="PIRSF" id="PIRSF006431">
    <property type="entry name" value="Pept_S33"/>
    <property type="match status" value="1"/>
</dbReference>
<name>A0A839SRI2_9PROT</name>
<evidence type="ECO:0000313" key="16">
    <source>
        <dbReference type="Proteomes" id="UP000581135"/>
    </source>
</evidence>
<dbReference type="InterPro" id="IPR002410">
    <property type="entry name" value="Peptidase_S33"/>
</dbReference>
<feature type="domain" description="AB hydrolase-1" evidence="14">
    <location>
        <begin position="42"/>
        <end position="303"/>
    </location>
</feature>
<evidence type="ECO:0000256" key="7">
    <source>
        <dbReference type="ARBA" id="ARBA00022490"/>
    </source>
</evidence>
<feature type="active site" description="Nucleophile" evidence="12">
    <location>
        <position position="117"/>
    </location>
</feature>
<evidence type="ECO:0000256" key="3">
    <source>
        <dbReference type="ARBA" id="ARBA00010088"/>
    </source>
</evidence>